<dbReference type="AlphaFoldDB" id="A0A0A6P9F9"/>
<comment type="cofactor">
    <cofactor evidence="1">
        <name>Mn(2+)</name>
        <dbReference type="ChEBI" id="CHEBI:29035"/>
    </cofactor>
</comment>
<feature type="active site" description="Proton acceptor" evidence="6">
    <location>
        <position position="181"/>
    </location>
</feature>
<dbReference type="PANTHER" id="PTHR23406">
    <property type="entry name" value="MALIC ENZYME-RELATED"/>
    <property type="match status" value="1"/>
</dbReference>
<dbReference type="PRINTS" id="PR00072">
    <property type="entry name" value="MALOXRDTASE"/>
</dbReference>
<evidence type="ECO:0000256" key="5">
    <source>
        <dbReference type="ARBA" id="ARBA00023027"/>
    </source>
</evidence>
<evidence type="ECO:0000256" key="3">
    <source>
        <dbReference type="ARBA" id="ARBA00022723"/>
    </source>
</evidence>
<keyword evidence="3 8" id="KW-0479">Metal-binding</keyword>
<dbReference type="GO" id="GO:0006108">
    <property type="term" value="P:malate metabolic process"/>
    <property type="evidence" value="ECO:0007669"/>
    <property type="project" value="TreeGrafter"/>
</dbReference>
<evidence type="ECO:0000313" key="13">
    <source>
        <dbReference type="Proteomes" id="UP000030428"/>
    </source>
</evidence>
<dbReference type="InterPro" id="IPR036291">
    <property type="entry name" value="NAD(P)-bd_dom_sf"/>
</dbReference>
<feature type="binding site" evidence="8">
    <location>
        <position position="252"/>
    </location>
    <ligand>
        <name>a divalent metal cation</name>
        <dbReference type="ChEBI" id="CHEBI:60240"/>
    </ligand>
</feature>
<feature type="active site" description="Proton donor" evidence="6">
    <location>
        <position position="110"/>
    </location>
</feature>
<keyword evidence="13" id="KW-1185">Reference proteome</keyword>
<dbReference type="Gene3D" id="3.40.50.10380">
    <property type="entry name" value="Malic enzyme, N-terminal domain"/>
    <property type="match status" value="1"/>
</dbReference>
<protein>
    <recommendedName>
        <fullName evidence="14">Malate dehydrogenase</fullName>
    </recommendedName>
</protein>
<evidence type="ECO:0000256" key="6">
    <source>
        <dbReference type="PIRSR" id="PIRSR000106-1"/>
    </source>
</evidence>
<evidence type="ECO:0000256" key="1">
    <source>
        <dbReference type="ARBA" id="ARBA00001936"/>
    </source>
</evidence>
<dbReference type="InterPro" id="IPR012301">
    <property type="entry name" value="Malic_N_dom"/>
</dbReference>
<dbReference type="SUPFAM" id="SSF51735">
    <property type="entry name" value="NAD(P)-binding Rossmann-fold domains"/>
    <property type="match status" value="1"/>
</dbReference>
<name>A0A0A6P9F9_9GAMM</name>
<feature type="binding site" evidence="7">
    <location>
        <position position="468"/>
    </location>
    <ligand>
        <name>(S)-malate</name>
        <dbReference type="ChEBI" id="CHEBI:15589"/>
    </ligand>
</feature>
<comment type="cofactor">
    <cofactor evidence="8">
        <name>Mg(2+)</name>
        <dbReference type="ChEBI" id="CHEBI:18420"/>
    </cofactor>
    <cofactor evidence="8">
        <name>Mn(2+)</name>
        <dbReference type="ChEBI" id="CHEBI:29035"/>
    </cofactor>
    <text evidence="8">Divalent metal cations. Prefers magnesium or manganese.</text>
</comment>
<dbReference type="SUPFAM" id="SSF53223">
    <property type="entry name" value="Aminoacid dehydrogenase-like, N-terminal domain"/>
    <property type="match status" value="1"/>
</dbReference>
<evidence type="ECO:0000256" key="8">
    <source>
        <dbReference type="PIRSR" id="PIRSR000106-3"/>
    </source>
</evidence>
<dbReference type="PANTHER" id="PTHR23406:SF34">
    <property type="entry name" value="NAD-DEPENDENT MALIC ENZYME, MITOCHONDRIAL"/>
    <property type="match status" value="1"/>
</dbReference>
<gene>
    <name evidence="12" type="ORF">PN36_31195</name>
</gene>
<evidence type="ECO:0000256" key="2">
    <source>
        <dbReference type="ARBA" id="ARBA00008785"/>
    </source>
</evidence>
<feature type="domain" description="Malic enzyme N-terminal" evidence="11">
    <location>
        <begin position="87"/>
        <end position="267"/>
    </location>
</feature>
<dbReference type="Pfam" id="PF00390">
    <property type="entry name" value="malic"/>
    <property type="match status" value="1"/>
</dbReference>
<feature type="binding site" evidence="8">
    <location>
        <position position="276"/>
    </location>
    <ligand>
        <name>a divalent metal cation</name>
        <dbReference type="ChEBI" id="CHEBI:60240"/>
    </ligand>
</feature>
<keyword evidence="4" id="KW-0560">Oxidoreductase</keyword>
<sequence>MNKFSIQIDPMTGEKYLEAPFTGQQLAEHPIYNKGSAFTEPEREQLSLNGLFPRHNSTMAEQLSRVYENYSLKQTPIEKFIFLLALLDRNETLFYRLVLEHAEEMLPIVYTPTVGQAAKTYSHMFRRPRGLYIAADQISQIDTILANAPFSNINLIVVTDGERILGLGDQGVGGMAIPVGKTSLYVVGAGIHPALCLPILLDMGTNNENLLKDPLYLGLRHERLTGDHYYQVIEEFVKAVKRRFPHALLQWEDFGKHHALRLLNRYRERICSFDDDIQGTGAATIAALSAAISGKDEKLKDQRYVFFGFGQAGYGIASILMQAMMEEGLSMAAAKERIYPIGHNGLVFDDMNPHEYQEPFAHPRAITQDWQIRQSDKVDLFDTVLNTKATVLIGTSGVAGAFTEKVLSQMAINTEKPIIFALSNPNNKCECTPEQAFQATQGSCLVATGSPFPPVTVNNIEHPISQCNNMYIFPGVGLGAIVSMTPKITDQMFVVASKALAAMVPPELAAKGVLLPDLREIRKVSETVAFAVAKEARDAGLGIRLPDDKLRALVKSAMWQPEYLPYQPRPR</sequence>
<evidence type="ECO:0000313" key="12">
    <source>
        <dbReference type="EMBL" id="KHD07353.2"/>
    </source>
</evidence>
<dbReference type="GO" id="GO:0046872">
    <property type="term" value="F:metal ion binding"/>
    <property type="evidence" value="ECO:0007669"/>
    <property type="project" value="UniProtKB-KW"/>
</dbReference>
<dbReference type="InterPro" id="IPR046346">
    <property type="entry name" value="Aminoacid_DH-like_N_sf"/>
</dbReference>
<reference evidence="12 13" key="1">
    <citation type="journal article" date="2016" name="Front. Microbiol.">
        <title>Single-Cell (Meta-)Genomics of a Dimorphic Candidatus Thiomargarita nelsonii Reveals Genomic Plasticity.</title>
        <authorList>
            <person name="Flood B.E."/>
            <person name="Fliss P."/>
            <person name="Jones D.S."/>
            <person name="Dick G.J."/>
            <person name="Jain S."/>
            <person name="Kaster A.K."/>
            <person name="Winkel M."/>
            <person name="Mussmann M."/>
            <person name="Bailey J."/>
        </authorList>
    </citation>
    <scope>NUCLEOTIDE SEQUENCE [LARGE SCALE GENOMIC DNA]</scope>
    <source>
        <strain evidence="12">Hydrate Ridge</strain>
    </source>
</reference>
<dbReference type="Pfam" id="PF03949">
    <property type="entry name" value="Malic_M"/>
    <property type="match status" value="1"/>
</dbReference>
<accession>A0A0A6P9F9</accession>
<dbReference type="InterPro" id="IPR001891">
    <property type="entry name" value="Malic_OxRdtase"/>
</dbReference>
<keyword evidence="5" id="KW-0520">NAD</keyword>
<dbReference type="EMBL" id="JSZA02000243">
    <property type="protein sequence ID" value="KHD07353.2"/>
    <property type="molecule type" value="Genomic_DNA"/>
</dbReference>
<dbReference type="SMART" id="SM00919">
    <property type="entry name" value="Malic_M"/>
    <property type="match status" value="1"/>
</dbReference>
<feature type="binding site" evidence="7">
    <location>
        <position position="424"/>
    </location>
    <ligand>
        <name>(S)-malate</name>
        <dbReference type="ChEBI" id="CHEBI:15589"/>
    </ligand>
</feature>
<feature type="domain" description="Malic enzyme NAD-binding" evidence="10">
    <location>
        <begin position="277"/>
        <end position="537"/>
    </location>
</feature>
<dbReference type="GO" id="GO:0016616">
    <property type="term" value="F:oxidoreductase activity, acting on the CH-OH group of donors, NAD or NADP as acceptor"/>
    <property type="evidence" value="ECO:0007669"/>
    <property type="project" value="InterPro"/>
</dbReference>
<dbReference type="GO" id="GO:0004470">
    <property type="term" value="F:malic enzyme activity"/>
    <property type="evidence" value="ECO:0007669"/>
    <property type="project" value="InterPro"/>
</dbReference>
<dbReference type="FunFam" id="3.40.50.10380:FF:000001">
    <property type="entry name" value="NAD-dependent malic enzyme"/>
    <property type="match status" value="1"/>
</dbReference>
<evidence type="ECO:0000259" key="11">
    <source>
        <dbReference type="SMART" id="SM01274"/>
    </source>
</evidence>
<evidence type="ECO:0000256" key="9">
    <source>
        <dbReference type="RuleBase" id="RU003427"/>
    </source>
</evidence>
<organism evidence="12 13">
    <name type="scientific">Candidatus Thiomargarita nelsonii</name>
    <dbReference type="NCBI Taxonomy" id="1003181"/>
    <lineage>
        <taxon>Bacteria</taxon>
        <taxon>Pseudomonadati</taxon>
        <taxon>Pseudomonadota</taxon>
        <taxon>Gammaproteobacteria</taxon>
        <taxon>Thiotrichales</taxon>
        <taxon>Thiotrichaceae</taxon>
        <taxon>Thiomargarita</taxon>
    </lineage>
</organism>
<feature type="binding site" evidence="8">
    <location>
        <position position="253"/>
    </location>
    <ligand>
        <name>a divalent metal cation</name>
        <dbReference type="ChEBI" id="CHEBI:60240"/>
    </ligand>
</feature>
<comment type="caution">
    <text evidence="12">The sequence shown here is derived from an EMBL/GenBank/DDBJ whole genome shotgun (WGS) entry which is preliminary data.</text>
</comment>
<evidence type="ECO:0008006" key="14">
    <source>
        <dbReference type="Google" id="ProtNLM"/>
    </source>
</evidence>
<dbReference type="SMART" id="SM01274">
    <property type="entry name" value="malic"/>
    <property type="match status" value="1"/>
</dbReference>
<evidence type="ECO:0000256" key="4">
    <source>
        <dbReference type="ARBA" id="ARBA00023002"/>
    </source>
</evidence>
<dbReference type="InterPro" id="IPR012302">
    <property type="entry name" value="Malic_NAD-bd"/>
</dbReference>
<evidence type="ECO:0000256" key="7">
    <source>
        <dbReference type="PIRSR" id="PIRSR000106-2"/>
    </source>
</evidence>
<feature type="binding site" evidence="7">
    <location>
        <position position="163"/>
    </location>
    <ligand>
        <name>(S)-malate</name>
        <dbReference type="ChEBI" id="CHEBI:15589"/>
    </ligand>
</feature>
<dbReference type="Proteomes" id="UP000030428">
    <property type="component" value="Unassembled WGS sequence"/>
</dbReference>
<proteinExistence type="inferred from homology"/>
<evidence type="ECO:0000259" key="10">
    <source>
        <dbReference type="SMART" id="SM00919"/>
    </source>
</evidence>
<dbReference type="Gene3D" id="3.40.50.720">
    <property type="entry name" value="NAD(P)-binding Rossmann-like Domain"/>
    <property type="match status" value="1"/>
</dbReference>
<dbReference type="GO" id="GO:0051287">
    <property type="term" value="F:NAD binding"/>
    <property type="evidence" value="ECO:0007669"/>
    <property type="project" value="InterPro"/>
</dbReference>
<dbReference type="PIRSF" id="PIRSF000106">
    <property type="entry name" value="ME"/>
    <property type="match status" value="1"/>
</dbReference>
<dbReference type="InterPro" id="IPR037062">
    <property type="entry name" value="Malic_N_dom_sf"/>
</dbReference>
<dbReference type="NCBIfam" id="NF010052">
    <property type="entry name" value="PRK13529.1"/>
    <property type="match status" value="1"/>
</dbReference>
<comment type="similarity">
    <text evidence="2 9">Belongs to the malic enzymes family.</text>
</comment>